<dbReference type="EMBL" id="CP017415">
    <property type="protein sequence ID" value="AOU99618.1"/>
    <property type="molecule type" value="Genomic_DNA"/>
</dbReference>
<dbReference type="Proteomes" id="UP000095401">
    <property type="component" value="Chromosome"/>
</dbReference>
<keyword evidence="4 7" id="KW-0812">Transmembrane</keyword>
<proteinExistence type="inferred from homology"/>
<evidence type="ECO:0000313" key="10">
    <source>
        <dbReference type="Proteomes" id="UP000095401"/>
    </source>
</evidence>
<dbReference type="PANTHER" id="PTHR30558:SF3">
    <property type="entry name" value="BIOPOLYMER TRANSPORT PROTEIN EXBD-RELATED"/>
    <property type="match status" value="1"/>
</dbReference>
<dbReference type="PANTHER" id="PTHR30558">
    <property type="entry name" value="EXBD MEMBRANE COMPONENT OF PMF-DRIVEN MACROMOLECULE IMPORT SYSTEM"/>
    <property type="match status" value="1"/>
</dbReference>
<evidence type="ECO:0000256" key="2">
    <source>
        <dbReference type="ARBA" id="ARBA00005811"/>
    </source>
</evidence>
<evidence type="ECO:0000256" key="8">
    <source>
        <dbReference type="SAM" id="Phobius"/>
    </source>
</evidence>
<evidence type="ECO:0000256" key="1">
    <source>
        <dbReference type="ARBA" id="ARBA00004162"/>
    </source>
</evidence>
<keyword evidence="7" id="KW-0653">Protein transport</keyword>
<dbReference type="GO" id="GO:0015031">
    <property type="term" value="P:protein transport"/>
    <property type="evidence" value="ECO:0007669"/>
    <property type="project" value="UniProtKB-KW"/>
</dbReference>
<keyword evidence="5 8" id="KW-1133">Transmembrane helix</keyword>
<name>A0A1D8ISX5_9GAMM</name>
<comment type="subcellular location">
    <subcellularLocation>
        <location evidence="1">Cell membrane</location>
        <topology evidence="1">Single-pass membrane protein</topology>
    </subcellularLocation>
    <subcellularLocation>
        <location evidence="7">Cell membrane</location>
        <topology evidence="7">Single-pass type II membrane protein</topology>
    </subcellularLocation>
</comment>
<gene>
    <name evidence="9" type="ORF">BI364_07850</name>
</gene>
<evidence type="ECO:0000256" key="4">
    <source>
        <dbReference type="ARBA" id="ARBA00022692"/>
    </source>
</evidence>
<protein>
    <submittedName>
        <fullName evidence="9">Biopolymer transporter ExbD</fullName>
    </submittedName>
</protein>
<keyword evidence="3" id="KW-1003">Cell membrane</keyword>
<comment type="similarity">
    <text evidence="2 7">Belongs to the ExbD/TolR family.</text>
</comment>
<dbReference type="KEGG" id="aprs:BI364_07850"/>
<dbReference type="InterPro" id="IPR003400">
    <property type="entry name" value="ExbD"/>
</dbReference>
<dbReference type="GO" id="GO:0022857">
    <property type="term" value="F:transmembrane transporter activity"/>
    <property type="evidence" value="ECO:0007669"/>
    <property type="project" value="InterPro"/>
</dbReference>
<feature type="transmembrane region" description="Helical" evidence="8">
    <location>
        <begin position="12"/>
        <end position="35"/>
    </location>
</feature>
<organism evidence="9 10">
    <name type="scientific">Acidihalobacter yilgarnensis</name>
    <dbReference type="NCBI Taxonomy" id="2819280"/>
    <lineage>
        <taxon>Bacteria</taxon>
        <taxon>Pseudomonadati</taxon>
        <taxon>Pseudomonadota</taxon>
        <taxon>Gammaproteobacteria</taxon>
        <taxon>Chromatiales</taxon>
        <taxon>Ectothiorhodospiraceae</taxon>
        <taxon>Acidihalobacter</taxon>
    </lineage>
</organism>
<evidence type="ECO:0000313" key="9">
    <source>
        <dbReference type="EMBL" id="AOU99618.1"/>
    </source>
</evidence>
<dbReference type="GO" id="GO:0005886">
    <property type="term" value="C:plasma membrane"/>
    <property type="evidence" value="ECO:0007669"/>
    <property type="project" value="UniProtKB-SubCell"/>
</dbReference>
<sequence>MKYFEPKKGRIEIIPMIDIMFFLLVFFMMITLHMIPSQGVSSDLPKSSTASTLKHPNVVIDVDPQGTIHVAGKLLSPKQLSDLLMAKGDPSHTVVTIAGAGTTDLQNIMAVMDACRTAGVVHIGIAATRAHS</sequence>
<dbReference type="AlphaFoldDB" id="A0A1D8ISX5"/>
<keyword evidence="6 8" id="KW-0472">Membrane</keyword>
<keyword evidence="10" id="KW-1185">Reference proteome</keyword>
<reference evidence="10" key="1">
    <citation type="submission" date="2016-09" db="EMBL/GenBank/DDBJ databases">
        <title>Acidihalobacter prosperus F5.</title>
        <authorList>
            <person name="Khaleque H.N."/>
            <person name="Ramsay J.P."/>
            <person name="Kaksonen A.H."/>
            <person name="Boxall N.J."/>
            <person name="Watkin E.L.J."/>
        </authorList>
    </citation>
    <scope>NUCLEOTIDE SEQUENCE [LARGE SCALE GENOMIC DNA]</scope>
    <source>
        <strain evidence="10">F5</strain>
    </source>
</reference>
<dbReference type="Pfam" id="PF02472">
    <property type="entry name" value="ExbD"/>
    <property type="match status" value="1"/>
</dbReference>
<keyword evidence="7" id="KW-0813">Transport</keyword>
<evidence type="ECO:0000256" key="5">
    <source>
        <dbReference type="ARBA" id="ARBA00022989"/>
    </source>
</evidence>
<evidence type="ECO:0000256" key="6">
    <source>
        <dbReference type="ARBA" id="ARBA00023136"/>
    </source>
</evidence>
<evidence type="ECO:0000256" key="7">
    <source>
        <dbReference type="RuleBase" id="RU003879"/>
    </source>
</evidence>
<dbReference type="Gene3D" id="3.30.420.270">
    <property type="match status" value="1"/>
</dbReference>
<accession>A0A1D8ISX5</accession>
<evidence type="ECO:0000256" key="3">
    <source>
        <dbReference type="ARBA" id="ARBA00022475"/>
    </source>
</evidence>